<gene>
    <name evidence="1" type="ORF">COT77_03315</name>
</gene>
<feature type="non-terminal residue" evidence="1">
    <location>
        <position position="29"/>
    </location>
</feature>
<proteinExistence type="predicted"/>
<dbReference type="Proteomes" id="UP000228596">
    <property type="component" value="Unassembled WGS sequence"/>
</dbReference>
<reference evidence="2" key="1">
    <citation type="submission" date="2017-09" db="EMBL/GenBank/DDBJ databases">
        <title>Depth-based differentiation of microbial function through sediment-hosted aquifers and enrichment of novel symbionts in the deep terrestrial subsurface.</title>
        <authorList>
            <person name="Probst A.J."/>
            <person name="Ladd B."/>
            <person name="Jarett J.K."/>
            <person name="Geller-Mcgrath D.E."/>
            <person name="Sieber C.M.K."/>
            <person name="Emerson J.B."/>
            <person name="Anantharaman K."/>
            <person name="Thomas B.C."/>
            <person name="Malmstrom R."/>
            <person name="Stieglmeier M."/>
            <person name="Klingl A."/>
            <person name="Woyke T."/>
            <person name="Ryan C.M."/>
            <person name="Banfield J.F."/>
        </authorList>
    </citation>
    <scope>NUCLEOTIDE SEQUENCE [LARGE SCALE GENOMIC DNA]</scope>
</reference>
<dbReference type="EMBL" id="PEZV01000037">
    <property type="protein sequence ID" value="PIT97092.1"/>
    <property type="molecule type" value="Genomic_DNA"/>
</dbReference>
<protein>
    <submittedName>
        <fullName evidence="1">Uncharacterized protein</fullName>
    </submittedName>
</protein>
<sequence>MTEIITKNERETKKVAKLLAQELIKKPLK</sequence>
<dbReference type="AlphaFoldDB" id="A0A2M6WWE4"/>
<evidence type="ECO:0000313" key="1">
    <source>
        <dbReference type="EMBL" id="PIT97092.1"/>
    </source>
</evidence>
<accession>A0A2M6WWE4</accession>
<comment type="caution">
    <text evidence="1">The sequence shown here is derived from an EMBL/GenBank/DDBJ whole genome shotgun (WGS) entry which is preliminary data.</text>
</comment>
<name>A0A2M6WWE4_9BACT</name>
<organism evidence="1 2">
    <name type="scientific">Candidatus Berkelbacteria bacterium CG10_big_fil_rev_8_21_14_0_10_41_12</name>
    <dbReference type="NCBI Taxonomy" id="1974513"/>
    <lineage>
        <taxon>Bacteria</taxon>
        <taxon>Candidatus Berkelbacteria</taxon>
    </lineage>
</organism>
<evidence type="ECO:0000313" key="2">
    <source>
        <dbReference type="Proteomes" id="UP000228596"/>
    </source>
</evidence>